<dbReference type="PANTHER" id="PTHR24271">
    <property type="entry name" value="KALLIKREIN-RELATED"/>
    <property type="match status" value="1"/>
</dbReference>
<dbReference type="AlphaFoldDB" id="A0A0G2KAZ8"/>
<evidence type="ECO:0000256" key="2">
    <source>
        <dbReference type="ARBA" id="ARBA00022729"/>
    </source>
</evidence>
<dbReference type="Bgee" id="ENSRNOG00000049991">
    <property type="expression patterns" value="Expressed in stomach and 13 other cell types or tissues"/>
</dbReference>
<accession>A0A0G2KAZ8</accession>
<dbReference type="RGD" id="3068">
    <property type="gene designation" value="Mcpt9"/>
</dbReference>
<sequence length="248" mass="27473">MFLFLFFLVAVLPVNTEGGEILWGTESKPHSRPYMAFINFYDSNSDLNRCGGFLVAKDIVMTAAHCNGRNIKVILGAHNIKKRENTQVISVLKAKPHENFNSDSLVNDIMLLKLERKAQLNGVVKTIALPRSQDWVKPGQVCTVAGWGTLANCTLSNTLQEVNLEVQKGQKCQGMSRNYNDSIQLCVGNPNERKATAGGDSGGPFVCNGVAQGIVSYRLCTWTPPRVFTRISSFIPWIQKTMKLLQQP</sequence>
<name>A0A0G2KAZ8_RAT</name>
<dbReference type="Proteomes" id="UP000002494">
    <property type="component" value="Chromosome 15"/>
</dbReference>
<organism evidence="7 8">
    <name type="scientific">Rattus norvegicus</name>
    <name type="common">Rat</name>
    <dbReference type="NCBI Taxonomy" id="10116"/>
    <lineage>
        <taxon>Eukaryota</taxon>
        <taxon>Metazoa</taxon>
        <taxon>Chordata</taxon>
        <taxon>Craniata</taxon>
        <taxon>Vertebrata</taxon>
        <taxon>Euteleostomi</taxon>
        <taxon>Mammalia</taxon>
        <taxon>Eutheria</taxon>
        <taxon>Euarchontoglires</taxon>
        <taxon>Glires</taxon>
        <taxon>Rodentia</taxon>
        <taxon>Myomorpha</taxon>
        <taxon>Muroidea</taxon>
        <taxon>Muridae</taxon>
        <taxon>Murinae</taxon>
        <taxon>Rattus</taxon>
    </lineage>
</organism>
<keyword evidence="6" id="KW-1015">Disulfide bond</keyword>
<dbReference type="RefSeq" id="NP_062196.2">
    <property type="nucleotide sequence ID" value="NM_019323.2"/>
</dbReference>
<dbReference type="Pfam" id="PF00089">
    <property type="entry name" value="Trypsin"/>
    <property type="match status" value="1"/>
</dbReference>
<dbReference type="InterPro" id="IPR001314">
    <property type="entry name" value="Peptidase_S1A"/>
</dbReference>
<dbReference type="InterPro" id="IPR043504">
    <property type="entry name" value="Peptidase_S1_PA_chymotrypsin"/>
</dbReference>
<dbReference type="GeneID" id="54272"/>
<gene>
    <name evidence="7 9" type="primary">Mcpt9</name>
</gene>
<keyword evidence="2" id="KW-0732">Signal</keyword>
<evidence type="ECO:0000256" key="5">
    <source>
        <dbReference type="ARBA" id="ARBA00023145"/>
    </source>
</evidence>
<dbReference type="Ensembl" id="ENSRNOT00000079782.3">
    <property type="protein sequence ID" value="ENSRNOP00000075590.2"/>
    <property type="gene ID" value="ENSRNOG00000063482.2"/>
</dbReference>
<evidence type="ECO:0000256" key="3">
    <source>
        <dbReference type="ARBA" id="ARBA00022801"/>
    </source>
</evidence>
<dbReference type="PROSITE" id="PS00135">
    <property type="entry name" value="TRYPSIN_SER"/>
    <property type="match status" value="1"/>
</dbReference>
<dbReference type="InterPro" id="IPR033116">
    <property type="entry name" value="TRYPSIN_SER"/>
</dbReference>
<reference evidence="7" key="1">
    <citation type="submission" date="2024-01" db="EMBL/GenBank/DDBJ databases">
        <title>GRCr8: a new rat reference genome assembly contstructed from accurate long reads and long range scaffolding.</title>
        <authorList>
            <person name="Doris P.A."/>
            <person name="Kalbfleisch T."/>
            <person name="Li K."/>
            <person name="Howe K."/>
            <person name="Wood J."/>
        </authorList>
    </citation>
    <scope>NUCLEOTIDE SEQUENCE [LARGE SCALE GENOMIC DNA]</scope>
    <source>
        <strain evidence="7">Brown Norway</strain>
    </source>
</reference>
<dbReference type="GeneTree" id="ENSGT01030000234551"/>
<reference evidence="7" key="3">
    <citation type="submission" date="2025-09" db="UniProtKB">
        <authorList>
            <consortium name="Ensembl"/>
        </authorList>
    </citation>
    <scope>IDENTIFICATION</scope>
    <source>
        <strain evidence="7">Brown Norway</strain>
    </source>
</reference>
<keyword evidence="1" id="KW-0645">Protease</keyword>
<evidence type="ECO:0000313" key="7">
    <source>
        <dbReference type="Ensembl" id="ENSRNOP00000075590.2"/>
    </source>
</evidence>
<evidence type="ECO:0000313" key="8">
    <source>
        <dbReference type="Proteomes" id="UP000002494"/>
    </source>
</evidence>
<dbReference type="CTD" id="17232"/>
<keyword evidence="4" id="KW-0720">Serine protease</keyword>
<protein>
    <submittedName>
        <fullName evidence="7">Mast cell protease 8</fullName>
    </submittedName>
</protein>
<dbReference type="SUPFAM" id="SSF50494">
    <property type="entry name" value="Trypsin-like serine proteases"/>
    <property type="match status" value="1"/>
</dbReference>
<proteinExistence type="predicted"/>
<dbReference type="PANTHER" id="PTHR24271:SF22">
    <property type="entry name" value="MAST CELL PROTEASE 8"/>
    <property type="match status" value="1"/>
</dbReference>
<dbReference type="InterPro" id="IPR001254">
    <property type="entry name" value="Trypsin_dom"/>
</dbReference>
<dbReference type="InterPro" id="IPR018114">
    <property type="entry name" value="TRYPSIN_HIS"/>
</dbReference>
<evidence type="ECO:0000256" key="4">
    <source>
        <dbReference type="ARBA" id="ARBA00022825"/>
    </source>
</evidence>
<dbReference type="GO" id="GO:0004252">
    <property type="term" value="F:serine-type endopeptidase activity"/>
    <property type="evidence" value="ECO:0007669"/>
    <property type="project" value="InterPro"/>
</dbReference>
<dbReference type="PROSITE" id="PS50240">
    <property type="entry name" value="TRYPSIN_DOM"/>
    <property type="match status" value="1"/>
</dbReference>
<dbReference type="CDD" id="cd00190">
    <property type="entry name" value="Tryp_SPc"/>
    <property type="match status" value="1"/>
</dbReference>
<dbReference type="VEuPathDB" id="HostDB:ENSRNOG00000063482"/>
<keyword evidence="3" id="KW-0378">Hydrolase</keyword>
<dbReference type="PRINTS" id="PR00722">
    <property type="entry name" value="CHYMOTRYPSIN"/>
</dbReference>
<dbReference type="PROSITE" id="PS00134">
    <property type="entry name" value="TRYPSIN_HIS"/>
    <property type="match status" value="1"/>
</dbReference>
<evidence type="ECO:0000256" key="6">
    <source>
        <dbReference type="ARBA" id="ARBA00023157"/>
    </source>
</evidence>
<keyword evidence="8" id="KW-1185">Reference proteome</keyword>
<dbReference type="OrthoDB" id="5565075at2759"/>
<reference evidence="7" key="2">
    <citation type="submission" date="2025-08" db="UniProtKB">
        <authorList>
            <consortium name="Ensembl"/>
        </authorList>
    </citation>
    <scope>IDENTIFICATION</scope>
    <source>
        <strain evidence="7">Brown Norway</strain>
    </source>
</reference>
<dbReference type="InterPro" id="IPR009003">
    <property type="entry name" value="Peptidase_S1_PA"/>
</dbReference>
<dbReference type="AGR" id="RGD:3068"/>
<dbReference type="FunFam" id="2.40.10.10:FF:000014">
    <property type="entry name" value="Complement factor D"/>
    <property type="match status" value="1"/>
</dbReference>
<dbReference type="Gene3D" id="2.40.10.10">
    <property type="entry name" value="Trypsin-like serine proteases"/>
    <property type="match status" value="2"/>
</dbReference>
<keyword evidence="5" id="KW-0865">Zymogen</keyword>
<evidence type="ECO:0000313" key="9">
    <source>
        <dbReference type="RGD" id="3068"/>
    </source>
</evidence>
<dbReference type="KEGG" id="rno:54272"/>
<dbReference type="GO" id="GO:0006508">
    <property type="term" value="P:proteolysis"/>
    <property type="evidence" value="ECO:0007669"/>
    <property type="project" value="UniProtKB-KW"/>
</dbReference>
<dbReference type="SMART" id="SM00020">
    <property type="entry name" value="Tryp_SPc"/>
    <property type="match status" value="1"/>
</dbReference>
<evidence type="ECO:0000256" key="1">
    <source>
        <dbReference type="ARBA" id="ARBA00022670"/>
    </source>
</evidence>
<dbReference type="ExpressionAtlas" id="A0A0G2KAZ8">
    <property type="expression patterns" value="baseline and differential"/>
</dbReference>